<keyword evidence="7" id="KW-0479">Metal-binding</keyword>
<keyword evidence="11" id="KW-0482">Metalloprotease</keyword>
<dbReference type="InterPro" id="IPR000834">
    <property type="entry name" value="Peptidase_M14"/>
</dbReference>
<dbReference type="InterPro" id="IPR008969">
    <property type="entry name" value="CarboxyPept-like_regulatory"/>
</dbReference>
<feature type="active site" description="Proton donor/acceptor" evidence="13">
    <location>
        <position position="366"/>
    </location>
</feature>
<dbReference type="Pfam" id="PF13620">
    <property type="entry name" value="CarboxypepD_reg"/>
    <property type="match status" value="1"/>
</dbReference>
<evidence type="ECO:0000256" key="3">
    <source>
        <dbReference type="ARBA" id="ARBA00005988"/>
    </source>
</evidence>
<evidence type="ECO:0000256" key="8">
    <source>
        <dbReference type="ARBA" id="ARBA00022729"/>
    </source>
</evidence>
<comment type="similarity">
    <text evidence="3 13">Belongs to the peptidase M14 family.</text>
</comment>
<dbReference type="PANTHER" id="PTHR11532">
    <property type="entry name" value="PROTEASE M14 CARBOXYPEPTIDASE"/>
    <property type="match status" value="1"/>
</dbReference>
<dbReference type="GeneID" id="108268203"/>
<dbReference type="FunFam" id="2.60.40.1120:FF:000021">
    <property type="entry name" value="Carboxypeptidase Z"/>
    <property type="match status" value="1"/>
</dbReference>
<dbReference type="PROSITE" id="PS00133">
    <property type="entry name" value="CARBOXYPEPT_ZN_2"/>
    <property type="match status" value="1"/>
</dbReference>
<organism evidence="17 18">
    <name type="scientific">Ictalurus punctatus</name>
    <name type="common">Channel catfish</name>
    <name type="synonym">Silurus punctatus</name>
    <dbReference type="NCBI Taxonomy" id="7998"/>
    <lineage>
        <taxon>Eukaryota</taxon>
        <taxon>Metazoa</taxon>
        <taxon>Chordata</taxon>
        <taxon>Craniata</taxon>
        <taxon>Vertebrata</taxon>
        <taxon>Euteleostomi</taxon>
        <taxon>Actinopterygii</taxon>
        <taxon>Neopterygii</taxon>
        <taxon>Teleostei</taxon>
        <taxon>Ostariophysi</taxon>
        <taxon>Siluriformes</taxon>
        <taxon>Ictaluridae</taxon>
        <taxon>Ictalurus</taxon>
    </lineage>
</organism>
<dbReference type="GO" id="GO:0006518">
    <property type="term" value="P:peptide metabolic process"/>
    <property type="evidence" value="ECO:0007669"/>
    <property type="project" value="TreeGrafter"/>
</dbReference>
<evidence type="ECO:0000256" key="12">
    <source>
        <dbReference type="ARBA" id="ARBA00023180"/>
    </source>
</evidence>
<evidence type="ECO:0000256" key="1">
    <source>
        <dbReference type="ARBA" id="ARBA00001947"/>
    </source>
</evidence>
<name>A0A2D0RED9_ICTPU</name>
<dbReference type="RefSeq" id="XP_017328506.1">
    <property type="nucleotide sequence ID" value="XM_017473017.3"/>
</dbReference>
<evidence type="ECO:0000256" key="15">
    <source>
        <dbReference type="SAM" id="SignalP"/>
    </source>
</evidence>
<dbReference type="GO" id="GO:0016485">
    <property type="term" value="P:protein processing"/>
    <property type="evidence" value="ECO:0007669"/>
    <property type="project" value="TreeGrafter"/>
</dbReference>
<dbReference type="OrthoDB" id="10249045at2759"/>
<evidence type="ECO:0000256" key="2">
    <source>
        <dbReference type="ARBA" id="ARBA00004613"/>
    </source>
</evidence>
<sequence>MDIKLGKMASLWSFLFLNILGRVIWGFPQHCKPGSYFQGQCRTPPEEKQSEEPEMDSMPIEESSSVIPFTYHSNKQMFNILKKTAEDCSHISRTYSIGQSTEKRDLLVIEFSSNPGEHELLEPEVKYIGNMHGNEVMGRELLIYLAQYLCSEYLLGNTRIQTLINTTRIHILPSMNPDGYELALSEVHRSSYTDDEDAIYTGYAAGRHNAQNIDLNRNFPDLTSYVYNQRRLKYFHSDHIPIPDSYWLGKVAPETYAVMKWIRSIPFVLSASFHGGDLVVSYPYDLSKHPLEKNMFSPTPDEQVFRQLAKIYANAHATMSSQDTDRCGGNFADKEGIVNGAQWYSIAGGMGDFNYLHTNCFEITVELGCDKFPAEDDLYTGWKENKEALLTLLESVHRGIKGIVKDEDGHGIKGAIVSLRGNRHYVTTAENGDYWRLLTPGTHIVSASAPGYSRVMKRVHLPAHMQNAGRVDFVLKKVPLDPESNELNILHLARYERFDPYNQLNRYYTRESRQTEEERQEKPWWWSYFTQLSNQNPTWLLRN</sequence>
<dbReference type="CDD" id="cd11308">
    <property type="entry name" value="Peptidase_M14NE-CP-C_like"/>
    <property type="match status" value="1"/>
</dbReference>
<evidence type="ECO:0000259" key="16">
    <source>
        <dbReference type="PROSITE" id="PS52035"/>
    </source>
</evidence>
<comment type="subcellular location">
    <subcellularLocation>
        <location evidence="2">Secreted</location>
    </subcellularLocation>
</comment>
<dbReference type="InterPro" id="IPR057246">
    <property type="entry name" value="CARBOXYPEPT_ZN_1"/>
</dbReference>
<evidence type="ECO:0000256" key="11">
    <source>
        <dbReference type="ARBA" id="ARBA00023049"/>
    </source>
</evidence>
<dbReference type="SUPFAM" id="SSF53187">
    <property type="entry name" value="Zn-dependent exopeptidases"/>
    <property type="match status" value="1"/>
</dbReference>
<feature type="domain" description="Peptidase M14" evidence="16">
    <location>
        <begin position="70"/>
        <end position="396"/>
    </location>
</feature>
<evidence type="ECO:0000313" key="18">
    <source>
        <dbReference type="RefSeq" id="XP_017328506.1"/>
    </source>
</evidence>
<dbReference type="GO" id="GO:0004181">
    <property type="term" value="F:metallocarboxypeptidase activity"/>
    <property type="evidence" value="ECO:0007669"/>
    <property type="project" value="InterPro"/>
</dbReference>
<dbReference type="Pfam" id="PF00246">
    <property type="entry name" value="Peptidase_M14"/>
    <property type="match status" value="1"/>
</dbReference>
<evidence type="ECO:0000256" key="4">
    <source>
        <dbReference type="ARBA" id="ARBA00022525"/>
    </source>
</evidence>
<keyword evidence="9" id="KW-0378">Hydrolase</keyword>
<dbReference type="PROSITE" id="PS52035">
    <property type="entry name" value="PEPTIDASE_M14"/>
    <property type="match status" value="1"/>
</dbReference>
<evidence type="ECO:0000256" key="7">
    <source>
        <dbReference type="ARBA" id="ARBA00022723"/>
    </source>
</evidence>
<feature type="signal peptide" evidence="15">
    <location>
        <begin position="1"/>
        <end position="26"/>
    </location>
</feature>
<gene>
    <name evidence="18" type="primary">LOC108268203</name>
</gene>
<evidence type="ECO:0000256" key="6">
    <source>
        <dbReference type="ARBA" id="ARBA00022670"/>
    </source>
</evidence>
<accession>A0A2D0RED9</accession>
<dbReference type="GO" id="GO:0008270">
    <property type="term" value="F:zinc ion binding"/>
    <property type="evidence" value="ECO:0007669"/>
    <property type="project" value="InterPro"/>
</dbReference>
<evidence type="ECO:0000256" key="13">
    <source>
        <dbReference type="PROSITE-ProRule" id="PRU01379"/>
    </source>
</evidence>
<protein>
    <submittedName>
        <fullName evidence="18">Carboxypeptidase Z isoform X2</fullName>
    </submittedName>
</protein>
<dbReference type="InterPro" id="IPR057247">
    <property type="entry name" value="CARBOXYPEPT_ZN_2"/>
</dbReference>
<keyword evidence="17" id="KW-1185">Reference proteome</keyword>
<dbReference type="Proteomes" id="UP000221080">
    <property type="component" value="Chromosome 7"/>
</dbReference>
<evidence type="ECO:0000256" key="5">
    <source>
        <dbReference type="ARBA" id="ARBA00022645"/>
    </source>
</evidence>
<evidence type="ECO:0000256" key="14">
    <source>
        <dbReference type="SAM" id="MobiDB-lite"/>
    </source>
</evidence>
<dbReference type="PANTHER" id="PTHR11532:SF63">
    <property type="entry name" value="CARBOXYPEPTIDASE Z"/>
    <property type="match status" value="1"/>
</dbReference>
<dbReference type="Gene3D" id="3.40.630.10">
    <property type="entry name" value="Zn peptidases"/>
    <property type="match status" value="1"/>
</dbReference>
<keyword evidence="4" id="KW-0964">Secreted</keyword>
<keyword evidence="6" id="KW-0645">Protease</keyword>
<reference evidence="17" key="1">
    <citation type="journal article" date="2016" name="Nat. Commun.">
        <title>The channel catfish genome sequence provides insights into the evolution of scale formation in teleosts.</title>
        <authorList>
            <person name="Liu Z."/>
            <person name="Liu S."/>
            <person name="Yao J."/>
            <person name="Bao L."/>
            <person name="Zhang J."/>
            <person name="Li Y."/>
            <person name="Jiang C."/>
            <person name="Sun L."/>
            <person name="Wang R."/>
            <person name="Zhang Y."/>
            <person name="Zhou T."/>
            <person name="Zeng Q."/>
            <person name="Fu Q."/>
            <person name="Gao S."/>
            <person name="Li N."/>
            <person name="Koren S."/>
            <person name="Jiang Y."/>
            <person name="Zimin A."/>
            <person name="Xu P."/>
            <person name="Phillippy A.M."/>
            <person name="Geng X."/>
            <person name="Song L."/>
            <person name="Sun F."/>
            <person name="Li C."/>
            <person name="Wang X."/>
            <person name="Chen A."/>
            <person name="Jin Y."/>
            <person name="Yuan Z."/>
            <person name="Yang Y."/>
            <person name="Tan S."/>
            <person name="Peatman E."/>
            <person name="Lu J."/>
            <person name="Qin Z."/>
            <person name="Dunham R."/>
            <person name="Li Z."/>
            <person name="Sonstegard T."/>
            <person name="Feng J."/>
            <person name="Danzmann R.G."/>
            <person name="Schroeder S."/>
            <person name="Scheffler B."/>
            <person name="Duke M.V."/>
            <person name="Ballard L."/>
            <person name="Kucuktas H."/>
            <person name="Kaltenboeck L."/>
            <person name="Liu H."/>
            <person name="Armbruster J."/>
            <person name="Xie Y."/>
            <person name="Kirby M.L."/>
            <person name="Tian Y."/>
            <person name="Flanagan M.E."/>
            <person name="Mu W."/>
            <person name="Waldbieser G.C."/>
        </authorList>
    </citation>
    <scope>NUCLEOTIDE SEQUENCE [LARGE SCALE GENOMIC DNA]</scope>
    <source>
        <strain evidence="17">SDA103</strain>
    </source>
</reference>
<dbReference type="FunFam" id="3.40.630.10:FF:000013">
    <property type="entry name" value="carboxypeptidase N catalytic chain"/>
    <property type="match status" value="1"/>
</dbReference>
<keyword evidence="10" id="KW-0862">Zinc</keyword>
<dbReference type="GO" id="GO:0005615">
    <property type="term" value="C:extracellular space"/>
    <property type="evidence" value="ECO:0007669"/>
    <property type="project" value="TreeGrafter"/>
</dbReference>
<keyword evidence="8 15" id="KW-0732">Signal</keyword>
<dbReference type="SMART" id="SM00631">
    <property type="entry name" value="Zn_pept"/>
    <property type="match status" value="1"/>
</dbReference>
<dbReference type="Gene3D" id="2.60.40.1120">
    <property type="entry name" value="Carboxypeptidase-like, regulatory domain"/>
    <property type="match status" value="1"/>
</dbReference>
<proteinExistence type="inferred from homology"/>
<dbReference type="PRINTS" id="PR00765">
    <property type="entry name" value="CRBOXYPTASEA"/>
</dbReference>
<keyword evidence="5 18" id="KW-0121">Carboxypeptidase</keyword>
<dbReference type="SUPFAM" id="SSF49464">
    <property type="entry name" value="Carboxypeptidase regulatory domain-like"/>
    <property type="match status" value="1"/>
</dbReference>
<evidence type="ECO:0000256" key="9">
    <source>
        <dbReference type="ARBA" id="ARBA00022801"/>
    </source>
</evidence>
<dbReference type="AlphaFoldDB" id="A0A2D0RED9"/>
<comment type="cofactor">
    <cofactor evidence="1">
        <name>Zn(2+)</name>
        <dbReference type="ChEBI" id="CHEBI:29105"/>
    </cofactor>
</comment>
<feature type="chain" id="PRO_5012022583" evidence="15">
    <location>
        <begin position="27"/>
        <end position="543"/>
    </location>
</feature>
<feature type="region of interest" description="Disordered" evidence="14">
    <location>
        <begin position="38"/>
        <end position="58"/>
    </location>
</feature>
<reference evidence="18" key="2">
    <citation type="submission" date="2025-08" db="UniProtKB">
        <authorList>
            <consortium name="RefSeq"/>
        </authorList>
    </citation>
    <scope>IDENTIFICATION</scope>
    <source>
        <tissue evidence="18">Blood</tissue>
    </source>
</reference>
<evidence type="ECO:0000313" key="17">
    <source>
        <dbReference type="Proteomes" id="UP000221080"/>
    </source>
</evidence>
<dbReference type="InterPro" id="IPR050753">
    <property type="entry name" value="Peptidase_M14_domain"/>
</dbReference>
<dbReference type="PROSITE" id="PS00132">
    <property type="entry name" value="CARBOXYPEPT_ZN_1"/>
    <property type="match status" value="1"/>
</dbReference>
<evidence type="ECO:0000256" key="10">
    <source>
        <dbReference type="ARBA" id="ARBA00022833"/>
    </source>
</evidence>
<keyword evidence="12" id="KW-0325">Glycoprotein</keyword>